<feature type="domain" description="Peptidase C39" evidence="5">
    <location>
        <begin position="308"/>
        <end position="436"/>
    </location>
</feature>
<dbReference type="Pfam" id="PF13529">
    <property type="entry name" value="Peptidase_C39_2"/>
    <property type="match status" value="1"/>
</dbReference>
<evidence type="ECO:0000256" key="4">
    <source>
        <dbReference type="SAM" id="Coils"/>
    </source>
</evidence>
<feature type="repeat" description="TPR" evidence="3">
    <location>
        <begin position="590"/>
        <end position="623"/>
    </location>
</feature>
<sequence length="1385" mass="158295">MGIMKATQIKTAQQAVEAIRRLWSARSTRELRSFLGELQTEEDFYRLIRLTDQADLYTYSHLLATQAHKRFGTLRTFTWQCARLLETGRSLEAEERMVGRLQGISAGNDSAEELASAHQLLLRVYAQLNRLPEAKAQLTRYEELKGFVWPDLYGYYFIHSGEWLEAERVLERELTDTVTERSDYVRLLYADVLAMTGRQKESLAVLEKGQELEPDNWTFRADMVRTSFFLGHYEKTLDGIAKYNEKNPYHVFRPAWIHITAECLYKLERWEELEAWVSKHPKQLGKTVYGKGEIRQDATRRELRLTPNIQKLNYCVPASLALMLEAYGMKKGQDEIAEHVFDVTGSDLQKTMEYMESLGFTARYFKGTVDLYKQVIDAGVPVLLSMMIENSAHVQVVIGYDDRLQALIIQDPNDLGPFLLSYKDVADTYKLSDSLSMLFVTDEQKELLSLLDRSEHEFFKELFAIWSLDDKTKEKTQAVDFLKVHPDERYGAVVGLVTQFSEEAKALHSAWLDKLHQDLGAEDGEVALLAAHMHYQKEEPEQALENLARVKEKSSPYALFLKAAILMSRSEHQKAVPLLKRSIELDHYQPMAYSHLARCYLEIGKIYQAFKWSSIALEQEPSDVYARITHSLIQFESGAYEKALARFRELSAEQPEDGYFIYEAGRCLLALGEETEAIAAFERAREIDSTEPYAYLRIAEIHLEAKAWPQAEEIIRSGIDNCGTADVLHQYLGHIAMEQEQYEQAEAEYRKSLQLDPSDLFTVTHIAHALLKQKRVEETGRLLEQYAEAGDTDYFVRTAALLWQESLDDAGKALALDLLENGMSREALDLYEMAEQYAEFAEAPQFRARLLDFFKELRAKAADPLLLCYEAGVYELEDHHRFARILYSRAADINGLYLAHYHLGLLAEQSENWDKALLHYTKSAEKDAGFTAAHEGLMRTYLALEDKPKAFTAALHVLENEPLPLDLVELFELVDTRTQMDAVAGVLQRVSLQVPEEWLLSAEAHMAEKKGDAAEAESLFLRAQAVNGALPSRYQHMQFCVRQGDRKRAIGMLEDLIAEHPDEEGFYEEYVRLLAEMRKTNDLHKRLKKRLRGEKLAMAETYSADQLVELADAEDGEQKGFFRRLREKSRSIIMFSNTIALYRDAAKNFKDSEVPVLHLAEFYMNRGMAEEAVRALAPFVKQTGHFGAAKMLLQATLQSANNKQSEKLLKKAISMAEDLQKKQPADFEILLWLGDMVAIQEEVEQAEAYYEQAIASNPYHSESYVHLMNLLAEHRPDKAKRFESRLPEELLVNEWIRLSLAMMDITLGDSDAATARLLALQADEPDYLPADYELARAAMKAGQVPRAKELLSNLFNKDGGELFIESAVEEELFEEILEEVLAVGV</sequence>
<dbReference type="PROSITE" id="PS50990">
    <property type="entry name" value="PEPTIDASE_C39"/>
    <property type="match status" value="1"/>
</dbReference>
<dbReference type="PANTHER" id="PTHR45586">
    <property type="entry name" value="TPR REPEAT-CONTAINING PROTEIN PA4667"/>
    <property type="match status" value="1"/>
</dbReference>
<name>A0ABU0GU54_9BACL</name>
<dbReference type="InterPro" id="IPR005074">
    <property type="entry name" value="Peptidase_C39"/>
</dbReference>
<gene>
    <name evidence="6" type="ORF">QOZ98_001660</name>
</gene>
<dbReference type="Pfam" id="PF13432">
    <property type="entry name" value="TPR_16"/>
    <property type="match status" value="2"/>
</dbReference>
<accession>A0ABU0GU54</accession>
<dbReference type="EMBL" id="JAUSWB010000004">
    <property type="protein sequence ID" value="MDQ0428833.1"/>
    <property type="molecule type" value="Genomic_DNA"/>
</dbReference>
<protein>
    <submittedName>
        <fullName evidence="6">Tetratricopeptide (TPR) repeat protein</fullName>
    </submittedName>
</protein>
<dbReference type="InterPro" id="IPR051012">
    <property type="entry name" value="CellSynth/LPSAsmb/PSIAsmb"/>
</dbReference>
<feature type="repeat" description="TPR" evidence="3">
    <location>
        <begin position="726"/>
        <end position="759"/>
    </location>
</feature>
<evidence type="ECO:0000259" key="5">
    <source>
        <dbReference type="PROSITE" id="PS50990"/>
    </source>
</evidence>
<proteinExistence type="predicted"/>
<dbReference type="SMART" id="SM00028">
    <property type="entry name" value="TPR"/>
    <property type="match status" value="8"/>
</dbReference>
<feature type="repeat" description="TPR" evidence="3">
    <location>
        <begin position="1227"/>
        <end position="1260"/>
    </location>
</feature>
<dbReference type="Gene3D" id="3.90.70.10">
    <property type="entry name" value="Cysteine proteinases"/>
    <property type="match status" value="1"/>
</dbReference>
<keyword evidence="1" id="KW-0677">Repeat</keyword>
<dbReference type="RefSeq" id="WP_308786987.1">
    <property type="nucleotide sequence ID" value="NZ_JAUSWB010000004.1"/>
</dbReference>
<dbReference type="Gene3D" id="1.25.40.10">
    <property type="entry name" value="Tetratricopeptide repeat domain"/>
    <property type="match status" value="4"/>
</dbReference>
<dbReference type="PANTHER" id="PTHR45586:SF1">
    <property type="entry name" value="LIPOPOLYSACCHARIDE ASSEMBLY PROTEIN B"/>
    <property type="match status" value="1"/>
</dbReference>
<evidence type="ECO:0000313" key="7">
    <source>
        <dbReference type="Proteomes" id="UP001241988"/>
    </source>
</evidence>
<evidence type="ECO:0000256" key="2">
    <source>
        <dbReference type="ARBA" id="ARBA00022803"/>
    </source>
</evidence>
<keyword evidence="2 3" id="KW-0802">TPR repeat</keyword>
<keyword evidence="7" id="KW-1185">Reference proteome</keyword>
<evidence type="ECO:0000313" key="6">
    <source>
        <dbReference type="EMBL" id="MDQ0428833.1"/>
    </source>
</evidence>
<dbReference type="SUPFAM" id="SSF48452">
    <property type="entry name" value="TPR-like"/>
    <property type="match status" value="4"/>
</dbReference>
<reference evidence="6 7" key="1">
    <citation type="submission" date="2023-07" db="EMBL/GenBank/DDBJ databases">
        <title>Genomic Encyclopedia of Type Strains, Phase IV (KMG-IV): sequencing the most valuable type-strain genomes for metagenomic binning, comparative biology and taxonomic classification.</title>
        <authorList>
            <person name="Goeker M."/>
        </authorList>
    </citation>
    <scope>NUCLEOTIDE SEQUENCE [LARGE SCALE GENOMIC DNA]</scope>
    <source>
        <strain evidence="6 7">DSM 16419</strain>
    </source>
</reference>
<organism evidence="6 7">
    <name type="scientific">Planomicrobium stackebrandtii</name>
    <dbReference type="NCBI Taxonomy" id="253160"/>
    <lineage>
        <taxon>Bacteria</taxon>
        <taxon>Bacillati</taxon>
        <taxon>Bacillota</taxon>
        <taxon>Bacilli</taxon>
        <taxon>Bacillales</taxon>
        <taxon>Caryophanaceae</taxon>
        <taxon>Planomicrobium</taxon>
    </lineage>
</organism>
<evidence type="ECO:0000256" key="3">
    <source>
        <dbReference type="PROSITE-ProRule" id="PRU00339"/>
    </source>
</evidence>
<dbReference type="Proteomes" id="UP001241988">
    <property type="component" value="Unassembled WGS sequence"/>
</dbReference>
<dbReference type="InterPro" id="IPR019734">
    <property type="entry name" value="TPR_rpt"/>
</dbReference>
<dbReference type="Pfam" id="PF07719">
    <property type="entry name" value="TPR_2"/>
    <property type="match status" value="1"/>
</dbReference>
<comment type="caution">
    <text evidence="6">The sequence shown here is derived from an EMBL/GenBank/DDBJ whole genome shotgun (WGS) entry which is preliminary data.</text>
</comment>
<dbReference type="InterPro" id="IPR039564">
    <property type="entry name" value="Peptidase_C39-like"/>
</dbReference>
<keyword evidence="4" id="KW-0175">Coiled coil</keyword>
<evidence type="ECO:0000256" key="1">
    <source>
        <dbReference type="ARBA" id="ARBA00022737"/>
    </source>
</evidence>
<dbReference type="InterPro" id="IPR013105">
    <property type="entry name" value="TPR_2"/>
</dbReference>
<feature type="coiled-coil region" evidence="4">
    <location>
        <begin position="728"/>
        <end position="755"/>
    </location>
</feature>
<dbReference type="InterPro" id="IPR011990">
    <property type="entry name" value="TPR-like_helical_dom_sf"/>
</dbReference>
<dbReference type="PROSITE" id="PS50005">
    <property type="entry name" value="TPR"/>
    <property type="match status" value="3"/>
</dbReference>